<keyword evidence="1" id="KW-0472">Membrane</keyword>
<organism evidence="2 3">
    <name type="scientific">Perkinsus chesapeaki</name>
    <name type="common">Clam parasite</name>
    <name type="synonym">Perkinsus andrewsi</name>
    <dbReference type="NCBI Taxonomy" id="330153"/>
    <lineage>
        <taxon>Eukaryota</taxon>
        <taxon>Sar</taxon>
        <taxon>Alveolata</taxon>
        <taxon>Perkinsozoa</taxon>
        <taxon>Perkinsea</taxon>
        <taxon>Perkinsida</taxon>
        <taxon>Perkinsidae</taxon>
        <taxon>Perkinsus</taxon>
    </lineage>
</organism>
<reference evidence="2 3" key="1">
    <citation type="submission" date="2020-04" db="EMBL/GenBank/DDBJ databases">
        <title>Perkinsus chesapeaki whole genome sequence.</title>
        <authorList>
            <person name="Bogema D.R."/>
        </authorList>
    </citation>
    <scope>NUCLEOTIDE SEQUENCE [LARGE SCALE GENOMIC DNA]</scope>
    <source>
        <strain evidence="2">ATCC PRA-425</strain>
    </source>
</reference>
<comment type="caution">
    <text evidence="2">The sequence shown here is derived from an EMBL/GenBank/DDBJ whole genome shotgun (WGS) entry which is preliminary data.</text>
</comment>
<dbReference type="EMBL" id="JAAPAO010000298">
    <property type="protein sequence ID" value="KAF4664062.1"/>
    <property type="molecule type" value="Genomic_DNA"/>
</dbReference>
<name>A0A7J6LXP1_PERCH</name>
<keyword evidence="3" id="KW-1185">Reference proteome</keyword>
<evidence type="ECO:0000313" key="3">
    <source>
        <dbReference type="Proteomes" id="UP000591131"/>
    </source>
</evidence>
<keyword evidence="1" id="KW-0812">Transmembrane</keyword>
<accession>A0A7J6LXP1</accession>
<dbReference type="AlphaFoldDB" id="A0A7J6LXP1"/>
<feature type="non-terminal residue" evidence="2">
    <location>
        <position position="134"/>
    </location>
</feature>
<evidence type="ECO:0000256" key="1">
    <source>
        <dbReference type="SAM" id="Phobius"/>
    </source>
</evidence>
<protein>
    <submittedName>
        <fullName evidence="2">Mucolipin-2</fullName>
    </submittedName>
</protein>
<dbReference type="Proteomes" id="UP000591131">
    <property type="component" value="Unassembled WGS sequence"/>
</dbReference>
<sequence length="134" mass="15801">MSPRERVTLNPCEKFRRHGLWPWRLTIHICLAILTTAMVCIWTKNDCLHARHALRHFYTGFIGVSGNPGERERYASTALELASLCNQTLDHYWHLDSRSLSDFRHLSRPLVLDIFYLNGEHQRLTLHEDWVHDP</sequence>
<proteinExistence type="predicted"/>
<evidence type="ECO:0000313" key="2">
    <source>
        <dbReference type="EMBL" id="KAF4664062.1"/>
    </source>
</evidence>
<gene>
    <name evidence="2" type="primary">MCOLN2_2</name>
    <name evidence="2" type="ORF">FOL47_005322</name>
</gene>
<feature type="transmembrane region" description="Helical" evidence="1">
    <location>
        <begin position="20"/>
        <end position="42"/>
    </location>
</feature>
<keyword evidence="1" id="KW-1133">Transmembrane helix</keyword>